<comment type="subunit">
    <text evidence="6">Interacts with the CDK1 protein kinase to form a serine/threonine kinase holoenzyme complex also known as maturation promoting factor (MPF). The cyclin subunit imparts substrate specificity to the complex.</text>
</comment>
<organism evidence="11 12">
    <name type="scientific">Pleuronectes platessa</name>
    <name type="common">European plaice</name>
    <dbReference type="NCBI Taxonomy" id="8262"/>
    <lineage>
        <taxon>Eukaryota</taxon>
        <taxon>Metazoa</taxon>
        <taxon>Chordata</taxon>
        <taxon>Craniata</taxon>
        <taxon>Vertebrata</taxon>
        <taxon>Euteleostomi</taxon>
        <taxon>Actinopterygii</taxon>
        <taxon>Neopterygii</taxon>
        <taxon>Teleostei</taxon>
        <taxon>Neoteleostei</taxon>
        <taxon>Acanthomorphata</taxon>
        <taxon>Carangaria</taxon>
        <taxon>Pleuronectiformes</taxon>
        <taxon>Pleuronectoidei</taxon>
        <taxon>Pleuronectidae</taxon>
        <taxon>Pleuronectes</taxon>
    </lineage>
</organism>
<evidence type="ECO:0000256" key="7">
    <source>
        <dbReference type="ARBA" id="ARBA00040980"/>
    </source>
</evidence>
<dbReference type="SMART" id="SM01332">
    <property type="entry name" value="Cyclin_C"/>
    <property type="match status" value="1"/>
</dbReference>
<dbReference type="FunFam" id="1.10.472.10:FF:000005">
    <property type="entry name" value="G2/mitotic-specific cyclin B"/>
    <property type="match status" value="1"/>
</dbReference>
<dbReference type="InterPro" id="IPR004367">
    <property type="entry name" value="Cyclin_C-dom"/>
</dbReference>
<dbReference type="InterPro" id="IPR039361">
    <property type="entry name" value="Cyclin"/>
</dbReference>
<proteinExistence type="inferred from homology"/>
<evidence type="ECO:0000313" key="11">
    <source>
        <dbReference type="EMBL" id="CAB1423729.1"/>
    </source>
</evidence>
<feature type="domain" description="Cyclin C-terminal" evidence="10">
    <location>
        <begin position="320"/>
        <end position="438"/>
    </location>
</feature>
<dbReference type="Pfam" id="PF00134">
    <property type="entry name" value="Cyclin_N"/>
    <property type="match status" value="1"/>
</dbReference>
<evidence type="ECO:0000256" key="1">
    <source>
        <dbReference type="ARBA" id="ARBA00003222"/>
    </source>
</evidence>
<keyword evidence="4 8" id="KW-0195">Cyclin</keyword>
<comment type="caution">
    <text evidence="11">The sequence shown here is derived from an EMBL/GenBank/DDBJ whole genome shotgun (WGS) entry which is preliminary data.</text>
</comment>
<gene>
    <name evidence="11" type="ORF">PLEPLA_LOCUS11650</name>
</gene>
<reference evidence="11" key="1">
    <citation type="submission" date="2020-03" db="EMBL/GenBank/DDBJ databases">
        <authorList>
            <person name="Weist P."/>
        </authorList>
    </citation>
    <scope>NUCLEOTIDE SEQUENCE</scope>
</reference>
<evidence type="ECO:0000256" key="4">
    <source>
        <dbReference type="ARBA" id="ARBA00023127"/>
    </source>
</evidence>
<evidence type="ECO:0000313" key="12">
    <source>
        <dbReference type="Proteomes" id="UP001153269"/>
    </source>
</evidence>
<dbReference type="GO" id="GO:0051301">
    <property type="term" value="P:cell division"/>
    <property type="evidence" value="ECO:0007669"/>
    <property type="project" value="UniProtKB-KW"/>
</dbReference>
<dbReference type="Pfam" id="PF02984">
    <property type="entry name" value="Cyclin_C"/>
    <property type="match status" value="1"/>
</dbReference>
<dbReference type="InterPro" id="IPR036915">
    <property type="entry name" value="Cyclin-like_sf"/>
</dbReference>
<dbReference type="InterPro" id="IPR013763">
    <property type="entry name" value="Cyclin-like_dom"/>
</dbReference>
<comment type="similarity">
    <text evidence="2">Belongs to the cyclin family. Cyclin AB subfamily.</text>
</comment>
<evidence type="ECO:0000259" key="9">
    <source>
        <dbReference type="SMART" id="SM00385"/>
    </source>
</evidence>
<dbReference type="SMART" id="SM00385">
    <property type="entry name" value="CYCLIN"/>
    <property type="match status" value="2"/>
</dbReference>
<dbReference type="AlphaFoldDB" id="A0A9N7U2K7"/>
<dbReference type="SUPFAM" id="SSF47954">
    <property type="entry name" value="Cyclin-like"/>
    <property type="match status" value="2"/>
</dbReference>
<dbReference type="CDD" id="cd20507">
    <property type="entry name" value="CYCLIN_CCNB1-like_rpt1"/>
    <property type="match status" value="1"/>
</dbReference>
<sequence length="453" mass="50261">MALSSNEERAAESFVQSAWTGRYLKAARLFTCTVSRVSASGRLLLSSLNLSKSLSVVPTVSNMSSVELRAALPAADNPLKTGKPSAAVRPRRRGALGEITNFPGDNVTTKRMGAAKPSCALKAKPAVVRPAPLVQVQAPAHPAPPPAPEDPADVSMKDVQELCQSFSEQLLSVQDVDEQDADQPQLCSQYVKDIYKYLHVLEVEQAVQANYMQGYEITERMRALLIDWLVQVHTRFQLLQETLYLTVAVLDRFLQVQPVSRRKLQLVGVTSMLVACKYEEMFAPEVGDFAYITDNAFTKSQILEMEQLVLRRLNFQLGRPLPLHFLRRASKVAQADVEGHTLAKYLMELTLLDYDMVHYRPSEVAAAALCLSQLLLEGLTWSPAQQLYSTYDEAHLKPVMQHIAKNVVTVNEGKTKFQAVKNKFSSSKLLKISLIPQLKSSTIKTLAAPLLNP</sequence>
<evidence type="ECO:0000259" key="10">
    <source>
        <dbReference type="SMART" id="SM01332"/>
    </source>
</evidence>
<evidence type="ECO:0000256" key="3">
    <source>
        <dbReference type="ARBA" id="ARBA00022618"/>
    </source>
</evidence>
<protein>
    <recommendedName>
        <fullName evidence="7">G2/mitotic-specific cyclin-B2</fullName>
    </recommendedName>
</protein>
<comment type="function">
    <text evidence="1">Essential for the control of the cell cycle at the G2/M (mitosis) transition.</text>
</comment>
<feature type="domain" description="Cyclin-like" evidence="9">
    <location>
        <begin position="324"/>
        <end position="405"/>
    </location>
</feature>
<feature type="domain" description="Cyclin-like" evidence="9">
    <location>
        <begin position="227"/>
        <end position="311"/>
    </location>
</feature>
<keyword evidence="3" id="KW-0132">Cell division</keyword>
<dbReference type="PROSITE" id="PS00292">
    <property type="entry name" value="CYCLINS"/>
    <property type="match status" value="1"/>
</dbReference>
<evidence type="ECO:0000256" key="5">
    <source>
        <dbReference type="ARBA" id="ARBA00023306"/>
    </source>
</evidence>
<accession>A0A9N7U2K7</accession>
<evidence type="ECO:0000256" key="8">
    <source>
        <dbReference type="RuleBase" id="RU000383"/>
    </source>
</evidence>
<dbReference type="FunFam" id="1.10.472.10:FF:000001">
    <property type="entry name" value="G2/mitotic-specific cyclin"/>
    <property type="match status" value="1"/>
</dbReference>
<dbReference type="Proteomes" id="UP001153269">
    <property type="component" value="Unassembled WGS sequence"/>
</dbReference>
<dbReference type="EMBL" id="CADEAL010000676">
    <property type="protein sequence ID" value="CAB1423729.1"/>
    <property type="molecule type" value="Genomic_DNA"/>
</dbReference>
<evidence type="ECO:0000256" key="6">
    <source>
        <dbReference type="ARBA" id="ARBA00025821"/>
    </source>
</evidence>
<name>A0A9N7U2K7_PLEPL</name>
<dbReference type="Gene3D" id="1.10.472.10">
    <property type="entry name" value="Cyclin-like"/>
    <property type="match status" value="2"/>
</dbReference>
<dbReference type="InterPro" id="IPR006671">
    <property type="entry name" value="Cyclin_N"/>
</dbReference>
<evidence type="ECO:0000256" key="2">
    <source>
        <dbReference type="ARBA" id="ARBA00006955"/>
    </source>
</evidence>
<dbReference type="InterPro" id="IPR048258">
    <property type="entry name" value="Cyclins_cyclin-box"/>
</dbReference>
<dbReference type="PANTHER" id="PTHR10177">
    <property type="entry name" value="CYCLINS"/>
    <property type="match status" value="1"/>
</dbReference>
<dbReference type="GO" id="GO:0016538">
    <property type="term" value="F:cyclin-dependent protein serine/threonine kinase regulator activity"/>
    <property type="evidence" value="ECO:0007669"/>
    <property type="project" value="UniProtKB-ARBA"/>
</dbReference>
<keyword evidence="5" id="KW-0131">Cell cycle</keyword>
<keyword evidence="12" id="KW-1185">Reference proteome</keyword>